<name>A0A7X5AQG1_9GAMM</name>
<sequence length="300" mass="34903">MVNLNEGELKITRCFIDVTTELKADNLKYLSVVGDLWLSEFFGYNSKWEVLGRFSISLYVRILIEIDQSLKISDCDEYESHFLSEVRELRVLSDETKPCNRCFAVLLYNNENGVLHIGYAIPEDYYHMEVFRRLDYISKENDKINKINNNEPGLECSIKEAFPDVNDLILISHGNGLTLRELILYELITSNKYDFYCNVGLDDYDVLFSVVDEKELVKCAGKFNVHEVVKYFERVVDSLNDRKISISNKAYNEMCKELSEKLVHSMESRVNILDEDLNRIAGKLRVGIEEIKNSPWLLFL</sequence>
<evidence type="ECO:0000313" key="1">
    <source>
        <dbReference type="EMBL" id="NAW63979.1"/>
    </source>
</evidence>
<gene>
    <name evidence="1" type="ORF">CAG72_02005</name>
</gene>
<protein>
    <submittedName>
        <fullName evidence="1">Uncharacterized protein</fullName>
    </submittedName>
</protein>
<dbReference type="Proteomes" id="UP000465712">
    <property type="component" value="Unassembled WGS sequence"/>
</dbReference>
<dbReference type="AlphaFoldDB" id="A0A7X5AQG1"/>
<dbReference type="EMBL" id="WXWW01000038">
    <property type="protein sequence ID" value="NAW63979.1"/>
    <property type="molecule type" value="Genomic_DNA"/>
</dbReference>
<comment type="caution">
    <text evidence="1">The sequence shown here is derived from an EMBL/GenBank/DDBJ whole genome shotgun (WGS) entry which is preliminary data.</text>
</comment>
<accession>A0A7X5AQG1</accession>
<reference evidence="1 2" key="1">
    <citation type="submission" date="2017-05" db="EMBL/GenBank/DDBJ databases">
        <title>High clonality and local adaptation shapes Vibrionaceae linages within an endangered oasis.</title>
        <authorList>
            <person name="Vazquez-Rosas-Landa M."/>
        </authorList>
    </citation>
    <scope>NUCLEOTIDE SEQUENCE [LARGE SCALE GENOMIC DNA]</scope>
    <source>
        <strain evidence="1 2">P46_P4S1P180</strain>
    </source>
</reference>
<proteinExistence type="predicted"/>
<dbReference type="RefSeq" id="WP_161442496.1">
    <property type="nucleotide sequence ID" value="NZ_WXWW01000038.1"/>
</dbReference>
<evidence type="ECO:0000313" key="2">
    <source>
        <dbReference type="Proteomes" id="UP000465712"/>
    </source>
</evidence>
<organism evidence="1 2">
    <name type="scientific">Photobacterium halotolerans</name>
    <dbReference type="NCBI Taxonomy" id="265726"/>
    <lineage>
        <taxon>Bacteria</taxon>
        <taxon>Pseudomonadati</taxon>
        <taxon>Pseudomonadota</taxon>
        <taxon>Gammaproteobacteria</taxon>
        <taxon>Vibrionales</taxon>
        <taxon>Vibrionaceae</taxon>
        <taxon>Photobacterium</taxon>
    </lineage>
</organism>